<keyword evidence="4" id="KW-0808">Transferase</keyword>
<feature type="domain" description="Aspartokinase ACT" evidence="6">
    <location>
        <begin position="134"/>
        <end position="191"/>
    </location>
</feature>
<keyword evidence="4" id="KW-0418">Kinase</keyword>
<dbReference type="GO" id="GO:0005829">
    <property type="term" value="C:cytosol"/>
    <property type="evidence" value="ECO:0007669"/>
    <property type="project" value="TreeGrafter"/>
</dbReference>
<sequence>AKVLNAHAVQFAKEKQIAIYARSTFKQGRETIVRKLSPEIITGIQAVVSEKDIIRVRLFGENTLKHFEWALGFLEEEQVHIKELNVTDVDADSLKSKASFIVSPKNVYGWEKIQNRLEEHSGKEIEFDTQLSALSLIGEGLNKSNEILIETIKLLNSNDIKVTGIATTSFRISLLIPKEKIEKSVKVCHKKWVIEAE</sequence>
<protein>
    <recommendedName>
        <fullName evidence="2">aspartate kinase</fullName>
        <ecNumber evidence="2">2.7.2.4</ecNumber>
    </recommendedName>
</protein>
<comment type="caution">
    <text evidence="7">The sequence shown here is derived from an EMBL/GenBank/DDBJ whole genome shotgun (WGS) entry which is preliminary data.</text>
</comment>
<evidence type="ECO:0000256" key="4">
    <source>
        <dbReference type="ARBA" id="ARBA00022777"/>
    </source>
</evidence>
<dbReference type="PANTHER" id="PTHR21499">
    <property type="entry name" value="ASPARTATE KINASE"/>
    <property type="match status" value="1"/>
</dbReference>
<dbReference type="GO" id="GO:0009090">
    <property type="term" value="P:homoserine biosynthetic process"/>
    <property type="evidence" value="ECO:0007669"/>
    <property type="project" value="TreeGrafter"/>
</dbReference>
<evidence type="ECO:0000313" key="7">
    <source>
        <dbReference type="EMBL" id="GAF72442.1"/>
    </source>
</evidence>
<dbReference type="Pfam" id="PF22468">
    <property type="entry name" value="ACT_9"/>
    <property type="match status" value="1"/>
</dbReference>
<evidence type="ECO:0000259" key="6">
    <source>
        <dbReference type="Pfam" id="PF22468"/>
    </source>
</evidence>
<gene>
    <name evidence="7" type="ORF">S01H1_02897</name>
</gene>
<dbReference type="InterPro" id="IPR054352">
    <property type="entry name" value="ACT_Aspartokinase"/>
</dbReference>
<dbReference type="AlphaFoldDB" id="X0S936"/>
<dbReference type="InterPro" id="IPR045865">
    <property type="entry name" value="ACT-like_dom_sf"/>
</dbReference>
<keyword evidence="5" id="KW-0067">ATP-binding</keyword>
<reference evidence="7" key="1">
    <citation type="journal article" date="2014" name="Front. Microbiol.">
        <title>High frequency of phylogenetically diverse reductive dehalogenase-homologous genes in deep subseafloor sedimentary metagenomes.</title>
        <authorList>
            <person name="Kawai M."/>
            <person name="Futagami T."/>
            <person name="Toyoda A."/>
            <person name="Takaki Y."/>
            <person name="Nishi S."/>
            <person name="Hori S."/>
            <person name="Arai W."/>
            <person name="Tsubouchi T."/>
            <person name="Morono Y."/>
            <person name="Uchiyama I."/>
            <person name="Ito T."/>
            <person name="Fujiyama A."/>
            <person name="Inagaki F."/>
            <person name="Takami H."/>
        </authorList>
    </citation>
    <scope>NUCLEOTIDE SEQUENCE</scope>
    <source>
        <strain evidence="7">Expedition CK06-06</strain>
    </source>
</reference>
<dbReference type="GO" id="GO:0004072">
    <property type="term" value="F:aspartate kinase activity"/>
    <property type="evidence" value="ECO:0007669"/>
    <property type="project" value="UniProtKB-EC"/>
</dbReference>
<dbReference type="EC" id="2.7.2.4" evidence="2"/>
<comment type="similarity">
    <text evidence="1">Belongs to the aspartokinase family.</text>
</comment>
<evidence type="ECO:0000256" key="1">
    <source>
        <dbReference type="ARBA" id="ARBA00010122"/>
    </source>
</evidence>
<dbReference type="EMBL" id="BARS01001483">
    <property type="protein sequence ID" value="GAF72442.1"/>
    <property type="molecule type" value="Genomic_DNA"/>
</dbReference>
<dbReference type="Gene3D" id="3.30.2130.10">
    <property type="entry name" value="VC0802-like"/>
    <property type="match status" value="1"/>
</dbReference>
<dbReference type="PANTHER" id="PTHR21499:SF59">
    <property type="entry name" value="ASPARTOKINASE"/>
    <property type="match status" value="1"/>
</dbReference>
<feature type="non-terminal residue" evidence="7">
    <location>
        <position position="1"/>
    </location>
</feature>
<accession>X0S936</accession>
<proteinExistence type="inferred from homology"/>
<evidence type="ECO:0000256" key="5">
    <source>
        <dbReference type="ARBA" id="ARBA00022840"/>
    </source>
</evidence>
<keyword evidence="3" id="KW-0547">Nucleotide-binding</keyword>
<dbReference type="GO" id="GO:0005524">
    <property type="term" value="F:ATP binding"/>
    <property type="evidence" value="ECO:0007669"/>
    <property type="project" value="UniProtKB-KW"/>
</dbReference>
<dbReference type="GO" id="GO:0009089">
    <property type="term" value="P:lysine biosynthetic process via diaminopimelate"/>
    <property type="evidence" value="ECO:0007669"/>
    <property type="project" value="TreeGrafter"/>
</dbReference>
<organism evidence="7">
    <name type="scientific">marine sediment metagenome</name>
    <dbReference type="NCBI Taxonomy" id="412755"/>
    <lineage>
        <taxon>unclassified sequences</taxon>
        <taxon>metagenomes</taxon>
        <taxon>ecological metagenomes</taxon>
    </lineage>
</organism>
<dbReference type="SUPFAM" id="SSF55021">
    <property type="entry name" value="ACT-like"/>
    <property type="match status" value="1"/>
</dbReference>
<evidence type="ECO:0000256" key="2">
    <source>
        <dbReference type="ARBA" id="ARBA00013059"/>
    </source>
</evidence>
<evidence type="ECO:0000256" key="3">
    <source>
        <dbReference type="ARBA" id="ARBA00022741"/>
    </source>
</evidence>
<name>X0S936_9ZZZZ</name>